<dbReference type="Pfam" id="PF14223">
    <property type="entry name" value="Retrotran_gag_2"/>
    <property type="match status" value="1"/>
</dbReference>
<proteinExistence type="predicted"/>
<dbReference type="SUPFAM" id="SSF57756">
    <property type="entry name" value="Retrovirus zinc finger-like domains"/>
    <property type="match status" value="1"/>
</dbReference>
<feature type="compositionally biased region" description="Low complexity" evidence="2">
    <location>
        <begin position="43"/>
        <end position="54"/>
    </location>
</feature>
<evidence type="ECO:0000259" key="3">
    <source>
        <dbReference type="PROSITE" id="PS50158"/>
    </source>
</evidence>
<keyword evidence="1" id="KW-0863">Zinc-finger</keyword>
<name>A0A0A9YKS3_LYGHE</name>
<reference evidence="4" key="2">
    <citation type="submission" date="2014-07" db="EMBL/GenBank/DDBJ databases">
        <authorList>
            <person name="Hull J."/>
        </authorList>
    </citation>
    <scope>NUCLEOTIDE SEQUENCE</scope>
</reference>
<evidence type="ECO:0000313" key="4">
    <source>
        <dbReference type="EMBL" id="JAG31703.1"/>
    </source>
</evidence>
<dbReference type="Gene3D" id="4.10.60.10">
    <property type="entry name" value="Zinc finger, CCHC-type"/>
    <property type="match status" value="1"/>
</dbReference>
<dbReference type="PANTHER" id="PTHR47481">
    <property type="match status" value="1"/>
</dbReference>
<dbReference type="InterPro" id="IPR001878">
    <property type="entry name" value="Znf_CCHC"/>
</dbReference>
<sequence>MSSSSSHVPVERLKGRENYGSWKFAMAAYLNLEDLYDVVAGDSSSRSGKTSDSSQETNKTQAIKVDPAKDKKALSKIILAVDPVIYPHLKDAKTSNDAWISLEKAFEDKGLTRRVGLLRSLVTTQLSSCKTVDVYVNTIMSAAHKLREIDFEISDEWLGTLMLAGLPEEYNPMIMGIESSGVAITGDLIKNKLLQDVKDIPDRSKGSDNETALYLKKNRTIKKKKPTFECFKCHKPGHIARNCRNKTTNDESRKPADTGQSKNRAFLAFLSGDQSTRRDEWFLDSCASTHLTMNCDLLVNPKERTDIKITAADNVDLFSKSIGTVPIQVTDGKECSTVEAKDVVYIPNAAANLLSVSKIVRRGHTVIFDEKGGRVEDSNGEVVARATEVHGIYKMISPDSYQLSGFISQEK</sequence>
<feature type="domain" description="CCHC-type" evidence="3">
    <location>
        <begin position="230"/>
        <end position="245"/>
    </location>
</feature>
<dbReference type="PANTHER" id="PTHR47481:SF36">
    <property type="entry name" value="CCHC-TYPE DOMAIN-CONTAINING PROTEIN"/>
    <property type="match status" value="1"/>
</dbReference>
<protein>
    <submittedName>
        <fullName evidence="4">Retrovirus-related Pol polyprotein from transposon TNT 1-94</fullName>
    </submittedName>
</protein>
<dbReference type="InterPro" id="IPR054722">
    <property type="entry name" value="PolX-like_BBD"/>
</dbReference>
<feature type="non-terminal residue" evidence="4">
    <location>
        <position position="411"/>
    </location>
</feature>
<accession>A0A0A9YKS3</accession>
<dbReference type="InterPro" id="IPR036875">
    <property type="entry name" value="Znf_CCHC_sf"/>
</dbReference>
<evidence type="ECO:0000256" key="2">
    <source>
        <dbReference type="SAM" id="MobiDB-lite"/>
    </source>
</evidence>
<organism evidence="4">
    <name type="scientific">Lygus hesperus</name>
    <name type="common">Western plant bug</name>
    <dbReference type="NCBI Taxonomy" id="30085"/>
    <lineage>
        <taxon>Eukaryota</taxon>
        <taxon>Metazoa</taxon>
        <taxon>Ecdysozoa</taxon>
        <taxon>Arthropoda</taxon>
        <taxon>Hexapoda</taxon>
        <taxon>Insecta</taxon>
        <taxon>Pterygota</taxon>
        <taxon>Neoptera</taxon>
        <taxon>Paraneoptera</taxon>
        <taxon>Hemiptera</taxon>
        <taxon>Heteroptera</taxon>
        <taxon>Panheteroptera</taxon>
        <taxon>Cimicomorpha</taxon>
        <taxon>Miridae</taxon>
        <taxon>Mirini</taxon>
        <taxon>Lygus</taxon>
    </lineage>
</organism>
<dbReference type="PROSITE" id="PS50158">
    <property type="entry name" value="ZF_CCHC"/>
    <property type="match status" value="1"/>
</dbReference>
<keyword evidence="1" id="KW-0479">Metal-binding</keyword>
<reference evidence="4" key="1">
    <citation type="journal article" date="2014" name="PLoS ONE">
        <title>Transcriptome-Based Identification of ABC Transporters in the Western Tarnished Plant Bug Lygus hesperus.</title>
        <authorList>
            <person name="Hull J.J."/>
            <person name="Chaney K."/>
            <person name="Geib S.M."/>
            <person name="Fabrick J.A."/>
            <person name="Brent C.S."/>
            <person name="Walsh D."/>
            <person name="Lavine L.C."/>
        </authorList>
    </citation>
    <scope>NUCLEOTIDE SEQUENCE</scope>
</reference>
<gene>
    <name evidence="4" type="primary">POLX_94</name>
    <name evidence="4" type="ORF">CM83_18095</name>
</gene>
<feature type="region of interest" description="Disordered" evidence="2">
    <location>
        <begin position="43"/>
        <end position="63"/>
    </location>
</feature>
<dbReference type="EMBL" id="GBHO01011901">
    <property type="protein sequence ID" value="JAG31703.1"/>
    <property type="molecule type" value="Transcribed_RNA"/>
</dbReference>
<dbReference type="AlphaFoldDB" id="A0A0A9YKS3"/>
<evidence type="ECO:0000256" key="1">
    <source>
        <dbReference type="PROSITE-ProRule" id="PRU00047"/>
    </source>
</evidence>
<dbReference type="GO" id="GO:0008270">
    <property type="term" value="F:zinc ion binding"/>
    <property type="evidence" value="ECO:0007669"/>
    <property type="project" value="UniProtKB-KW"/>
</dbReference>
<keyword evidence="1" id="KW-0862">Zinc</keyword>
<dbReference type="SMART" id="SM00343">
    <property type="entry name" value="ZnF_C2HC"/>
    <property type="match status" value="1"/>
</dbReference>
<dbReference type="Pfam" id="PF22936">
    <property type="entry name" value="Pol_BBD"/>
    <property type="match status" value="1"/>
</dbReference>
<dbReference type="GO" id="GO:0003676">
    <property type="term" value="F:nucleic acid binding"/>
    <property type="evidence" value="ECO:0007669"/>
    <property type="project" value="InterPro"/>
</dbReference>